<keyword evidence="2" id="KW-0808">Transferase</keyword>
<dbReference type="AlphaFoldDB" id="A0A5B8KZB6"/>
<keyword evidence="1 5" id="KW-0489">Methyltransferase</keyword>
<dbReference type="SUPFAM" id="SSF53335">
    <property type="entry name" value="S-adenosyl-L-methionine-dependent methyltransferases"/>
    <property type="match status" value="1"/>
</dbReference>
<dbReference type="Pfam" id="PF13649">
    <property type="entry name" value="Methyltransf_25"/>
    <property type="match status" value="1"/>
</dbReference>
<dbReference type="InterPro" id="IPR029063">
    <property type="entry name" value="SAM-dependent_MTases_sf"/>
</dbReference>
<dbReference type="PANTHER" id="PTHR43464">
    <property type="entry name" value="METHYLTRANSFERASE"/>
    <property type="match status" value="1"/>
</dbReference>
<dbReference type="GO" id="GO:0032259">
    <property type="term" value="P:methylation"/>
    <property type="evidence" value="ECO:0007669"/>
    <property type="project" value="UniProtKB-KW"/>
</dbReference>
<dbReference type="PANTHER" id="PTHR43464:SF19">
    <property type="entry name" value="UBIQUINONE BIOSYNTHESIS O-METHYLTRANSFERASE, MITOCHONDRIAL"/>
    <property type="match status" value="1"/>
</dbReference>
<dbReference type="InterPro" id="IPR041698">
    <property type="entry name" value="Methyltransf_25"/>
</dbReference>
<evidence type="ECO:0000256" key="1">
    <source>
        <dbReference type="ARBA" id="ARBA00022603"/>
    </source>
</evidence>
<evidence type="ECO:0000313" key="5">
    <source>
        <dbReference type="EMBL" id="QDZ01005.1"/>
    </source>
</evidence>
<protein>
    <submittedName>
        <fullName evidence="5">Class I SAM-dependent methyltransferase</fullName>
    </submittedName>
</protein>
<sequence>MGAQGVTDDFERRREEAKKRIDRLDSRELERQPDRKDFFDQVYEQAGGDAAAVPWADLQAKKQLADWLADHAGAGRTAIDVACGLGDNAEALAAAGYRTTAFDLSRKAIDWARQRFPDSPVDYRVADLLELPRGWIGVFDLVHECYTIQSVAPSMHRAFTEAIASLVAPGGTLLVYTRLRPVGEAVDGPPWPLTEDEAGHFAHLGFELVNETRFAFQRPDRTSPHVFAEWRRA</sequence>
<dbReference type="Gene3D" id="3.40.50.150">
    <property type="entry name" value="Vaccinia Virus protein VP39"/>
    <property type="match status" value="1"/>
</dbReference>
<dbReference type="EMBL" id="CP042301">
    <property type="protein sequence ID" value="QDZ01005.1"/>
    <property type="molecule type" value="Genomic_DNA"/>
</dbReference>
<reference evidence="5" key="1">
    <citation type="submission" date="2020-04" db="EMBL/GenBank/DDBJ databases">
        <title>Nitratireductor sp. nov. isolated from mangrove soil.</title>
        <authorList>
            <person name="Ye Y."/>
        </authorList>
    </citation>
    <scope>NUCLEOTIDE SEQUENCE</scope>
    <source>
        <strain evidence="5">SY7</strain>
    </source>
</reference>
<keyword evidence="3" id="KW-0949">S-adenosyl-L-methionine</keyword>
<evidence type="ECO:0000256" key="2">
    <source>
        <dbReference type="ARBA" id="ARBA00022679"/>
    </source>
</evidence>
<dbReference type="CDD" id="cd02440">
    <property type="entry name" value="AdoMet_MTases"/>
    <property type="match status" value="1"/>
</dbReference>
<dbReference type="OrthoDB" id="189743at2"/>
<dbReference type="KEGG" id="niy:FQ775_11765"/>
<name>A0A5B8KZB6_9HYPH</name>
<evidence type="ECO:0000259" key="4">
    <source>
        <dbReference type="Pfam" id="PF13649"/>
    </source>
</evidence>
<dbReference type="Proteomes" id="UP000321389">
    <property type="component" value="Chromosome"/>
</dbReference>
<dbReference type="GO" id="GO:0008168">
    <property type="term" value="F:methyltransferase activity"/>
    <property type="evidence" value="ECO:0007669"/>
    <property type="project" value="UniProtKB-KW"/>
</dbReference>
<evidence type="ECO:0000256" key="3">
    <source>
        <dbReference type="ARBA" id="ARBA00022691"/>
    </source>
</evidence>
<feature type="domain" description="Methyltransferase" evidence="4">
    <location>
        <begin position="79"/>
        <end position="171"/>
    </location>
</feature>
<gene>
    <name evidence="5" type="ORF">FQ775_11765</name>
</gene>
<proteinExistence type="predicted"/>
<keyword evidence="6" id="KW-1185">Reference proteome</keyword>
<organism evidence="5 6">
    <name type="scientific">Nitratireductor mangrovi</name>
    <dbReference type="NCBI Taxonomy" id="2599600"/>
    <lineage>
        <taxon>Bacteria</taxon>
        <taxon>Pseudomonadati</taxon>
        <taxon>Pseudomonadota</taxon>
        <taxon>Alphaproteobacteria</taxon>
        <taxon>Hyphomicrobiales</taxon>
        <taxon>Phyllobacteriaceae</taxon>
        <taxon>Nitratireductor</taxon>
    </lineage>
</organism>
<accession>A0A5B8KZB6</accession>
<evidence type="ECO:0000313" key="6">
    <source>
        <dbReference type="Proteomes" id="UP000321389"/>
    </source>
</evidence>